<name>A0ACB1APD9_MELEN</name>
<proteinExistence type="predicted"/>
<gene>
    <name evidence="1" type="ORF">MENTE1834_LOCUS41396</name>
</gene>
<reference evidence="1" key="1">
    <citation type="submission" date="2023-11" db="EMBL/GenBank/DDBJ databases">
        <authorList>
            <person name="Poullet M."/>
        </authorList>
    </citation>
    <scope>NUCLEOTIDE SEQUENCE</scope>
    <source>
        <strain evidence="1">E1834</strain>
    </source>
</reference>
<keyword evidence="2" id="KW-1185">Reference proteome</keyword>
<dbReference type="EMBL" id="CAVMJV010000102">
    <property type="protein sequence ID" value="CAK5097515.1"/>
    <property type="molecule type" value="Genomic_DNA"/>
</dbReference>
<evidence type="ECO:0000313" key="2">
    <source>
        <dbReference type="Proteomes" id="UP001497535"/>
    </source>
</evidence>
<sequence>MQRRDGRSDGRQQVGNGRCQKGAGGEFQRDKGSSGDYCDQDKSGTGSSRDVHGSSQIYGEKPAGSSSTSSQPTVKSSLNSARAEAPNPDVLQTQKMIDVNIEEWTRLKNLETMWKQTQIETKEKIDKLLAENSDLYNSIELSIREGWTTMPDKEIYTPSKFIEEAKLCLKNNPQNLMECSEKTYQGFASAVALFLKDIEVIELGGSKFVGINLRSYSAIISMGFFLAGMASNFFDEFELARAAGCAEEFVHIYKYH</sequence>
<protein>
    <submittedName>
        <fullName evidence="1">Uncharacterized protein</fullName>
    </submittedName>
</protein>
<evidence type="ECO:0000313" key="1">
    <source>
        <dbReference type="EMBL" id="CAK5097515.1"/>
    </source>
</evidence>
<dbReference type="Proteomes" id="UP001497535">
    <property type="component" value="Unassembled WGS sequence"/>
</dbReference>
<accession>A0ACB1APD9</accession>
<comment type="caution">
    <text evidence="1">The sequence shown here is derived from an EMBL/GenBank/DDBJ whole genome shotgun (WGS) entry which is preliminary data.</text>
</comment>
<organism evidence="1 2">
    <name type="scientific">Meloidogyne enterolobii</name>
    <name type="common">Root-knot nematode worm</name>
    <name type="synonym">Meloidogyne mayaguensis</name>
    <dbReference type="NCBI Taxonomy" id="390850"/>
    <lineage>
        <taxon>Eukaryota</taxon>
        <taxon>Metazoa</taxon>
        <taxon>Ecdysozoa</taxon>
        <taxon>Nematoda</taxon>
        <taxon>Chromadorea</taxon>
        <taxon>Rhabditida</taxon>
        <taxon>Tylenchina</taxon>
        <taxon>Tylenchomorpha</taxon>
        <taxon>Tylenchoidea</taxon>
        <taxon>Meloidogynidae</taxon>
        <taxon>Meloidogyninae</taxon>
        <taxon>Meloidogyne</taxon>
    </lineage>
</organism>